<gene>
    <name evidence="2" type="ORF">EZ315_07280</name>
</gene>
<dbReference type="InterPro" id="IPR015890">
    <property type="entry name" value="Chorismate_C"/>
</dbReference>
<dbReference type="AlphaFoldDB" id="A0A4Z0VAE4"/>
<evidence type="ECO:0000313" key="2">
    <source>
        <dbReference type="EMBL" id="TGG40488.1"/>
    </source>
</evidence>
<dbReference type="SUPFAM" id="SSF56322">
    <property type="entry name" value="ADC synthase"/>
    <property type="match status" value="1"/>
</dbReference>
<evidence type="ECO:0000259" key="1">
    <source>
        <dbReference type="Pfam" id="PF00425"/>
    </source>
</evidence>
<dbReference type="Gene3D" id="3.60.120.10">
    <property type="entry name" value="Anthranilate synthase"/>
    <property type="match status" value="1"/>
</dbReference>
<dbReference type="Pfam" id="PF00425">
    <property type="entry name" value="Chorismate_bind"/>
    <property type="match status" value="1"/>
</dbReference>
<comment type="caution">
    <text evidence="2">The sequence shown here is derived from an EMBL/GenBank/DDBJ whole genome shotgun (WGS) entry which is preliminary data.</text>
</comment>
<dbReference type="PANTHER" id="PTHR42839">
    <property type="entry name" value="ISOCHORISMATE SYNTHASE ENTC"/>
    <property type="match status" value="1"/>
</dbReference>
<name>A0A4Z0VAE4_9BACT</name>
<accession>A0A4Z0VAE4</accession>
<keyword evidence="3" id="KW-1185">Reference proteome</keyword>
<dbReference type="InterPro" id="IPR005801">
    <property type="entry name" value="ADC_synthase"/>
</dbReference>
<feature type="domain" description="Chorismate-utilising enzyme C-terminal" evidence="1">
    <location>
        <begin position="114"/>
        <end position="361"/>
    </location>
</feature>
<dbReference type="PANTHER" id="PTHR42839:SF2">
    <property type="entry name" value="ISOCHORISMATE SYNTHASE ENTC"/>
    <property type="match status" value="1"/>
</dbReference>
<proteinExistence type="predicted"/>
<dbReference type="Proteomes" id="UP000297635">
    <property type="component" value="Unassembled WGS sequence"/>
</dbReference>
<evidence type="ECO:0000313" key="3">
    <source>
        <dbReference type="Proteomes" id="UP000297635"/>
    </source>
</evidence>
<dbReference type="EMBL" id="SJSA01000001">
    <property type="protein sequence ID" value="TGG40488.1"/>
    <property type="molecule type" value="Genomic_DNA"/>
</dbReference>
<reference evidence="2 3" key="1">
    <citation type="submission" date="2019-02" db="EMBL/GenBank/DDBJ databases">
        <title>Isolation and identification of novel species under the genus Muribaculum.</title>
        <authorList>
            <person name="Miyake S."/>
            <person name="Ding Y."/>
            <person name="Low A."/>
            <person name="Soh M."/>
            <person name="Seedorf H."/>
        </authorList>
    </citation>
    <scope>NUCLEOTIDE SEQUENCE [LARGE SCALE GENOMIC DNA]</scope>
    <source>
        <strain evidence="2 3">TLL-A3</strain>
    </source>
</reference>
<sequence length="387" mass="42822">MSVSRDMLITPLQTEAAEECLRRNIPFVLYAMPGQDTCRFMASLPNSDGECRHSHTDNADSFFISRFIADEPYMAGISHDMDEGGIIDFIASCPDVKGAPSAELPYLTSTRRISYNQAFEGMTRRLKKEGGKVVLSRHESIFTTRHLLDSALDYFSSSPSTFRYLTYTPETGIWLGATPELLLETDPHSGEIRTMALAGTRPSDTEESEWDTKNLMEHGVVVNFISDILRSHHLKVDTGGTQEITAGAVTHLCTPITATGTVNDITAIINDLNPTPAVAGFPRDKAISEIDYFETHQRRCYSGIVGVHESNEWHVFVNLRCAFTARATLDGAEGWLFNIYAGGGLMPDSRLDDEWDETDRKMSALRSTLSSSSSAVTVNPTKAKILY</sequence>
<organism evidence="2 3">
    <name type="scientific">Duncaniella freteri</name>
    <dbReference type="NCBI Taxonomy" id="2530391"/>
    <lineage>
        <taxon>Bacteria</taxon>
        <taxon>Pseudomonadati</taxon>
        <taxon>Bacteroidota</taxon>
        <taxon>Bacteroidia</taxon>
        <taxon>Bacteroidales</taxon>
        <taxon>Muribaculaceae</taxon>
        <taxon>Duncaniella</taxon>
    </lineage>
</organism>
<protein>
    <recommendedName>
        <fullName evidence="1">Chorismate-utilising enzyme C-terminal domain-containing protein</fullName>
    </recommendedName>
</protein>